<sequence>MVTSATLGMRGALCAAHAGPVRERIKIKKGIFRLAHFMTTAARRRSNPFPRSRSSLLHRRRTSLAQTRDLTEIFTDKLIQPWDCWLVEIFQNGGAFAQVNVILGSAMQRSTLSAGRASFGYNFGARPGERSAGRMLEQGRQPDTAGARPAPPGRTPVADGRVLKLAVPPTGSILALRARNASQRRLNAVARRSHSPDSFVWTHGWTRCTAQSQNQRTHTPNSARPHHAALHNDAAAERHHRLQPAARDGQGVHLRGTLAL</sequence>
<gene>
    <name evidence="3" type="ORF">PHACADRAFT_201700</name>
    <name evidence="2" type="ORF">PHACADRAFT_203317</name>
</gene>
<dbReference type="GeneID" id="18912135"/>
<evidence type="ECO:0000313" key="3">
    <source>
        <dbReference type="EMBL" id="EKM49442.1"/>
    </source>
</evidence>
<evidence type="ECO:0000256" key="1">
    <source>
        <dbReference type="SAM" id="MobiDB-lite"/>
    </source>
</evidence>
<reference evidence="2 4" key="1">
    <citation type="journal article" date="2012" name="BMC Genomics">
        <title>Comparative genomics of the white-rot fungi, Phanerochaete carnosa and P. chrysosporium, to elucidate the genetic basis of the distinct wood types they colonize.</title>
        <authorList>
            <person name="Suzuki H."/>
            <person name="MacDonald J."/>
            <person name="Syed K."/>
            <person name="Salamov A."/>
            <person name="Hori C."/>
            <person name="Aerts A."/>
            <person name="Henrissat B."/>
            <person name="Wiebenga A."/>
            <person name="vanKuyk P.A."/>
            <person name="Barry K."/>
            <person name="Lindquist E."/>
            <person name="LaButti K."/>
            <person name="Lapidus A."/>
            <person name="Lucas S."/>
            <person name="Coutinho P."/>
            <person name="Gong Y."/>
            <person name="Samejima M."/>
            <person name="Mahadevan R."/>
            <person name="Abou-Zaid M."/>
            <person name="de Vries R.P."/>
            <person name="Igarashi K."/>
            <person name="Yadav J.S."/>
            <person name="Grigoriev I.V."/>
            <person name="Master E.R."/>
        </authorList>
    </citation>
    <scope>NUCLEOTIDE SEQUENCE [LARGE SCALE GENOMIC DNA]</scope>
    <source>
        <strain evidence="2 4">HHB-10118-sp</strain>
    </source>
</reference>
<organism evidence="2 4">
    <name type="scientific">Phanerochaete carnosa (strain HHB-10118-sp)</name>
    <name type="common">White-rot fungus</name>
    <name type="synonym">Peniophora carnosa</name>
    <dbReference type="NCBI Taxonomy" id="650164"/>
    <lineage>
        <taxon>Eukaryota</taxon>
        <taxon>Fungi</taxon>
        <taxon>Dikarya</taxon>
        <taxon>Basidiomycota</taxon>
        <taxon>Agaricomycotina</taxon>
        <taxon>Agaricomycetes</taxon>
        <taxon>Polyporales</taxon>
        <taxon>Phanerochaetaceae</taxon>
        <taxon>Phanerochaete</taxon>
    </lineage>
</organism>
<dbReference type="Proteomes" id="UP000008370">
    <property type="component" value="Unassembled WGS sequence"/>
</dbReference>
<dbReference type="RefSeq" id="XP_007402054.1">
    <property type="nucleotide sequence ID" value="XM_007401992.1"/>
</dbReference>
<dbReference type="EMBL" id="JH931500">
    <property type="protein sequence ID" value="EKM48051.1"/>
    <property type="molecule type" value="Genomic_DNA"/>
</dbReference>
<name>K5UF19_PHACS</name>
<dbReference type="KEGG" id="pco:PHACADRAFT_201700"/>
<dbReference type="KEGG" id="pco:PHACADRAFT_203317"/>
<proteinExistence type="predicted"/>
<dbReference type="GeneID" id="18911665"/>
<evidence type="ECO:0000313" key="4">
    <source>
        <dbReference type="Proteomes" id="UP000008370"/>
    </source>
</evidence>
<dbReference type="InParanoid" id="K5UF19"/>
<dbReference type="EMBL" id="JH930481">
    <property type="protein sequence ID" value="EKM49442.1"/>
    <property type="molecule type" value="Genomic_DNA"/>
</dbReference>
<dbReference type="HOGENOM" id="CLU_1070005_0_0_1"/>
<dbReference type="AlphaFoldDB" id="K5UF19"/>
<evidence type="ECO:0000313" key="2">
    <source>
        <dbReference type="EMBL" id="EKM48051.1"/>
    </source>
</evidence>
<accession>K5UF19</accession>
<keyword evidence="4" id="KW-1185">Reference proteome</keyword>
<protein>
    <submittedName>
        <fullName evidence="2">Uncharacterized protein</fullName>
    </submittedName>
</protein>
<feature type="region of interest" description="Disordered" evidence="1">
    <location>
        <begin position="135"/>
        <end position="159"/>
    </location>
</feature>
<dbReference type="RefSeq" id="XP_007403397.1">
    <property type="nucleotide sequence ID" value="XM_007403335.1"/>
</dbReference>